<accession>G0S7W5</accession>
<feature type="compositionally biased region" description="Polar residues" evidence="1">
    <location>
        <begin position="453"/>
        <end position="464"/>
    </location>
</feature>
<gene>
    <name evidence="2" type="ORF">CTHT_0037230</name>
</gene>
<feature type="compositionally biased region" description="Basic and acidic residues" evidence="1">
    <location>
        <begin position="393"/>
        <end position="411"/>
    </location>
</feature>
<name>G0S7W5_CHATD</name>
<feature type="compositionally biased region" description="Polar residues" evidence="1">
    <location>
        <begin position="497"/>
        <end position="507"/>
    </location>
</feature>
<organism evidence="3">
    <name type="scientific">Chaetomium thermophilum (strain DSM 1495 / CBS 144.50 / IMI 039719)</name>
    <name type="common">Thermochaetoides thermophila</name>
    <dbReference type="NCBI Taxonomy" id="759272"/>
    <lineage>
        <taxon>Eukaryota</taxon>
        <taxon>Fungi</taxon>
        <taxon>Dikarya</taxon>
        <taxon>Ascomycota</taxon>
        <taxon>Pezizomycotina</taxon>
        <taxon>Sordariomycetes</taxon>
        <taxon>Sordariomycetidae</taxon>
        <taxon>Sordariales</taxon>
        <taxon>Chaetomiaceae</taxon>
        <taxon>Thermochaetoides</taxon>
    </lineage>
</organism>
<dbReference type="EMBL" id="GL988041">
    <property type="protein sequence ID" value="EGS21852.1"/>
    <property type="molecule type" value="Genomic_DNA"/>
</dbReference>
<proteinExistence type="predicted"/>
<feature type="compositionally biased region" description="Low complexity" evidence="1">
    <location>
        <begin position="373"/>
        <end position="390"/>
    </location>
</feature>
<feature type="compositionally biased region" description="Basic and acidic residues" evidence="1">
    <location>
        <begin position="681"/>
        <end position="694"/>
    </location>
</feature>
<dbReference type="Proteomes" id="UP000008066">
    <property type="component" value="Unassembled WGS sequence"/>
</dbReference>
<feature type="region of interest" description="Disordered" evidence="1">
    <location>
        <begin position="438"/>
        <end position="466"/>
    </location>
</feature>
<feature type="compositionally biased region" description="Polar residues" evidence="1">
    <location>
        <begin position="253"/>
        <end position="266"/>
    </location>
</feature>
<keyword evidence="3" id="KW-1185">Reference proteome</keyword>
<feature type="compositionally biased region" description="Basic and acidic residues" evidence="1">
    <location>
        <begin position="363"/>
        <end position="372"/>
    </location>
</feature>
<evidence type="ECO:0000313" key="3">
    <source>
        <dbReference type="Proteomes" id="UP000008066"/>
    </source>
</evidence>
<dbReference type="KEGG" id="cthr:CTHT_0037230"/>
<reference evidence="2 3" key="1">
    <citation type="journal article" date="2011" name="Cell">
        <title>Insight into structure and assembly of the nuclear pore complex by utilizing the genome of a eukaryotic thermophile.</title>
        <authorList>
            <person name="Amlacher S."/>
            <person name="Sarges P."/>
            <person name="Flemming D."/>
            <person name="van Noort V."/>
            <person name="Kunze R."/>
            <person name="Devos D.P."/>
            <person name="Arumugam M."/>
            <person name="Bork P."/>
            <person name="Hurt E."/>
        </authorList>
    </citation>
    <scope>NUCLEOTIDE SEQUENCE [LARGE SCALE GENOMIC DNA]</scope>
    <source>
        <strain evidence="3">DSM 1495 / CBS 144.50 / IMI 039719</strain>
    </source>
</reference>
<feature type="region of interest" description="Disordered" evidence="1">
    <location>
        <begin position="218"/>
        <end position="272"/>
    </location>
</feature>
<dbReference type="eggNOG" id="ENOG502SRDH">
    <property type="taxonomic scope" value="Eukaryota"/>
</dbReference>
<feature type="compositionally biased region" description="Low complexity" evidence="1">
    <location>
        <begin position="162"/>
        <end position="181"/>
    </location>
</feature>
<protein>
    <recommendedName>
        <fullName evidence="4">Serine-threonine rich protein</fullName>
    </recommendedName>
</protein>
<dbReference type="AlphaFoldDB" id="G0S7W5"/>
<evidence type="ECO:0000313" key="2">
    <source>
        <dbReference type="EMBL" id="EGS21852.1"/>
    </source>
</evidence>
<dbReference type="RefSeq" id="XP_006694148.1">
    <property type="nucleotide sequence ID" value="XM_006694085.1"/>
</dbReference>
<feature type="region of interest" description="Disordered" evidence="1">
    <location>
        <begin position="159"/>
        <end position="183"/>
    </location>
</feature>
<dbReference type="OrthoDB" id="3946750at2759"/>
<dbReference type="GeneID" id="18257761"/>
<sequence>MSLTGTLSLARARCFRAVCYYRSPGSLAFRTSAHHLRQPSRGFRFGRLWSSYWDPDFYRDICSRYQGFQYNKFDNITRPSSWEKHDLNENTRVGVKQKVEGYWYPGVRVGQSSSFQTSSHSDYQTPDNPEGVRPGQNIEDAERAPLEHLLFGNKYRHAQNTSSKDVSQGSASSSSSQPSEQGDYIIDPITLKKIFKGAPETAYTSSDTDVEIPVETYKPQFEECRPPVDSDSKKANDDQADTTRSFVADSTHPEQQNPFTIHQTSGRYPPYFAEPHISAEERAYYSRPFRSHEPDGLYAAGAESATESTKSANHDIRSNERGDESSLADLEKHSTKDPAASSVKSPLEDDQSYHEAYGYEDSETPRHAKVKGESAGQEGSSASATQQQSQMDESFKENSAEAKFEPKKDSKSAPSVQTSQEEKSPFRKLVEELMAQVATESNVTSEREARTVASVNNAEDTSAKVSRKPKLTGNYVRDFPEDFSATWTTQLHEDITAGQSAEQSETGRIQPALERITESTSDSTKKTETTPGGADATILPKPTVYKVLVYDPTMQCVHIAETTSTTPDTTTPLSPAEVLLRLSNPAKFFPQFGPLQAQGFEIASGSGDVLIFRKVQKRVSSSDAELSNNHVASTGFVNPIDMTGGSRAYMVAADRFANHSMPAGRVGATVEGEMLSQNDVSEERKNYGSGKTEKKSVPKRLAIGAAWLAGGTYAIGVVSEYFKTGGSEDKGKRSL</sequence>
<evidence type="ECO:0000256" key="1">
    <source>
        <dbReference type="SAM" id="MobiDB-lite"/>
    </source>
</evidence>
<feature type="compositionally biased region" description="Basic and acidic residues" evidence="1">
    <location>
        <begin position="312"/>
        <end position="336"/>
    </location>
</feature>
<evidence type="ECO:0008006" key="4">
    <source>
        <dbReference type="Google" id="ProtNLM"/>
    </source>
</evidence>
<feature type="region of interest" description="Disordered" evidence="1">
    <location>
        <begin position="675"/>
        <end position="694"/>
    </location>
</feature>
<feature type="region of interest" description="Disordered" evidence="1">
    <location>
        <begin position="113"/>
        <end position="136"/>
    </location>
</feature>
<feature type="region of interest" description="Disordered" evidence="1">
    <location>
        <begin position="300"/>
        <end position="425"/>
    </location>
</feature>
<feature type="compositionally biased region" description="Basic and acidic residues" evidence="1">
    <location>
        <begin position="220"/>
        <end position="237"/>
    </location>
</feature>
<feature type="region of interest" description="Disordered" evidence="1">
    <location>
        <begin position="496"/>
        <end position="535"/>
    </location>
</feature>
<dbReference type="HOGENOM" id="CLU_011578_0_0_1"/>